<protein>
    <submittedName>
        <fullName evidence="1">Uncharacterized protein</fullName>
    </submittedName>
</protein>
<dbReference type="KEGG" id="bcoh:BC6307_00720"/>
<dbReference type="AlphaFoldDB" id="A0A223KKB8"/>
<organism evidence="1 2">
    <name type="scientific">Sutcliffiella cohnii</name>
    <dbReference type="NCBI Taxonomy" id="33932"/>
    <lineage>
        <taxon>Bacteria</taxon>
        <taxon>Bacillati</taxon>
        <taxon>Bacillota</taxon>
        <taxon>Bacilli</taxon>
        <taxon>Bacillales</taxon>
        <taxon>Bacillaceae</taxon>
        <taxon>Sutcliffiella</taxon>
    </lineage>
</organism>
<keyword evidence="2" id="KW-1185">Reference proteome</keyword>
<dbReference type="STRING" id="1314751.GCA_001591425_02358"/>
<gene>
    <name evidence="1" type="ORF">BC6307_00720</name>
</gene>
<reference evidence="1 2" key="1">
    <citation type="submission" date="2016-12" db="EMBL/GenBank/DDBJ databases">
        <title>The whole genome sequencing and assembly of Bacillus cohnii DSM 6307T strain.</title>
        <authorList>
            <person name="Lee Y.-J."/>
            <person name="Yi H."/>
            <person name="Bahn Y.-S."/>
            <person name="Kim J.F."/>
            <person name="Lee D.-W."/>
        </authorList>
    </citation>
    <scope>NUCLEOTIDE SEQUENCE [LARGE SCALE GENOMIC DNA]</scope>
    <source>
        <strain evidence="1 2">DSM 6307</strain>
    </source>
</reference>
<dbReference type="Proteomes" id="UP000215224">
    <property type="component" value="Chromosome"/>
</dbReference>
<dbReference type="EMBL" id="CP018866">
    <property type="protein sequence ID" value="AST89902.1"/>
    <property type="molecule type" value="Genomic_DNA"/>
</dbReference>
<sequence length="92" mass="10226">MPCVRPGLTQNVCLTIIYNVSSQKLKDSFINCVNVGEVCNFEASYNPTNTDLTIRVPFTLEGEVTFTDNFQSFCVTTGIDLTNTNSSKIPFF</sequence>
<evidence type="ECO:0000313" key="2">
    <source>
        <dbReference type="Proteomes" id="UP000215224"/>
    </source>
</evidence>
<accession>A0A223KKB8</accession>
<proteinExistence type="predicted"/>
<evidence type="ECO:0000313" key="1">
    <source>
        <dbReference type="EMBL" id="AST89902.1"/>
    </source>
</evidence>
<name>A0A223KKB8_9BACI</name>